<dbReference type="OrthoDB" id="5854121at2759"/>
<gene>
    <name evidence="1" type="ORF">DME_LOCUS8683</name>
</gene>
<dbReference type="GO" id="GO:0043025">
    <property type="term" value="C:neuronal cell body"/>
    <property type="evidence" value="ECO:0007669"/>
    <property type="project" value="TreeGrafter"/>
</dbReference>
<dbReference type="Pfam" id="PF06579">
    <property type="entry name" value="Ly-6_related"/>
    <property type="match status" value="1"/>
</dbReference>
<evidence type="ECO:0000313" key="1">
    <source>
        <dbReference type="EMBL" id="VDN58710.1"/>
    </source>
</evidence>
<keyword evidence="3" id="KW-1185">Reference proteome</keyword>
<dbReference type="WBParaSite" id="DME_0000480001-mRNA-1">
    <property type="protein sequence ID" value="DME_0000480001-mRNA-1"/>
    <property type="gene ID" value="DME_0000480001"/>
</dbReference>
<proteinExistence type="predicted"/>
<dbReference type="GO" id="GO:0030424">
    <property type="term" value="C:axon"/>
    <property type="evidence" value="ECO:0007669"/>
    <property type="project" value="TreeGrafter"/>
</dbReference>
<organism evidence="2 4">
    <name type="scientific">Dracunculus medinensis</name>
    <name type="common">Guinea worm</name>
    <dbReference type="NCBI Taxonomy" id="318479"/>
    <lineage>
        <taxon>Eukaryota</taxon>
        <taxon>Metazoa</taxon>
        <taxon>Ecdysozoa</taxon>
        <taxon>Nematoda</taxon>
        <taxon>Chromadorea</taxon>
        <taxon>Rhabditida</taxon>
        <taxon>Spirurina</taxon>
        <taxon>Dracunculoidea</taxon>
        <taxon>Dracunculidae</taxon>
        <taxon>Dracunculus</taxon>
    </lineage>
</organism>
<dbReference type="EMBL" id="UYYG01001171">
    <property type="protein sequence ID" value="VDN58710.1"/>
    <property type="molecule type" value="Genomic_DNA"/>
</dbReference>
<dbReference type="PANTHER" id="PTHR34722">
    <property type="entry name" value="HOMOLOG OF ODR-2 (TWO)-RELATED"/>
    <property type="match status" value="1"/>
</dbReference>
<dbReference type="AlphaFoldDB" id="A0A0N4UC30"/>
<evidence type="ECO:0000313" key="3">
    <source>
        <dbReference type="Proteomes" id="UP000274756"/>
    </source>
</evidence>
<protein>
    <submittedName>
        <fullName evidence="4">Lipase domain-containing protein</fullName>
    </submittedName>
</protein>
<dbReference type="GO" id="GO:1990834">
    <property type="term" value="P:response to odorant"/>
    <property type="evidence" value="ECO:0007669"/>
    <property type="project" value="TreeGrafter"/>
</dbReference>
<dbReference type="Proteomes" id="UP000274756">
    <property type="component" value="Unassembled WGS sequence"/>
</dbReference>
<dbReference type="STRING" id="318479.A0A0N4UC30"/>
<dbReference type="Proteomes" id="UP000038040">
    <property type="component" value="Unplaced"/>
</dbReference>
<dbReference type="PANTHER" id="PTHR34722:SF4">
    <property type="entry name" value="HOMOLOG OF ODR-2 (TWO)-RELATED"/>
    <property type="match status" value="1"/>
</dbReference>
<evidence type="ECO:0000313" key="4">
    <source>
        <dbReference type="WBParaSite" id="DME_0000480001-mRNA-1"/>
    </source>
</evidence>
<reference evidence="4" key="1">
    <citation type="submission" date="2017-02" db="UniProtKB">
        <authorList>
            <consortium name="WormBaseParasite"/>
        </authorList>
    </citation>
    <scope>IDENTIFICATION</scope>
</reference>
<sequence>MNEFQVYYRPVNFTDYCYNMPPDVHIGITPCSHSICITIIEPRILAGYHIGNYVVRGCFSTVFKLMQNLVEHTTPTIVFTDTACKRVPASQLLPIKFAERSSNRTVELCWCIGQLCNDYPTTYSKISALHHISSFLLLCLSVFYNL</sequence>
<reference evidence="1 3" key="2">
    <citation type="submission" date="2018-11" db="EMBL/GenBank/DDBJ databases">
        <authorList>
            <consortium name="Pathogen Informatics"/>
        </authorList>
    </citation>
    <scope>NUCLEOTIDE SEQUENCE [LARGE SCALE GENOMIC DNA]</scope>
</reference>
<dbReference type="GO" id="GO:0042048">
    <property type="term" value="P:olfactory behavior"/>
    <property type="evidence" value="ECO:0007669"/>
    <property type="project" value="TreeGrafter"/>
</dbReference>
<dbReference type="InterPro" id="IPR010558">
    <property type="entry name" value="Ly-6-related"/>
</dbReference>
<accession>A0A0N4UC30</accession>
<name>A0A0N4UC30_DRAME</name>
<evidence type="ECO:0000313" key="2">
    <source>
        <dbReference type="Proteomes" id="UP000038040"/>
    </source>
</evidence>